<protein>
    <recommendedName>
        <fullName evidence="3">Sfi1 spindle body domain-containing protein</fullName>
    </recommendedName>
</protein>
<proteinExistence type="predicted"/>
<evidence type="ECO:0008006" key="3">
    <source>
        <dbReference type="Google" id="ProtNLM"/>
    </source>
</evidence>
<organism evidence="1 2">
    <name type="scientific">Malassezia brasiliensis</name>
    <dbReference type="NCBI Taxonomy" id="1821822"/>
    <lineage>
        <taxon>Eukaryota</taxon>
        <taxon>Fungi</taxon>
        <taxon>Dikarya</taxon>
        <taxon>Basidiomycota</taxon>
        <taxon>Ustilaginomycotina</taxon>
        <taxon>Malasseziomycetes</taxon>
        <taxon>Malasseziales</taxon>
        <taxon>Malasseziaceae</taxon>
        <taxon>Malassezia</taxon>
    </lineage>
</organism>
<gene>
    <name evidence="1" type="ORF">MBRA1_001031</name>
</gene>
<dbReference type="AlphaFoldDB" id="A0AAF0DRN0"/>
<name>A0AAF0DRN0_9BASI</name>
<sequence>MDDEADASSLFFHASRSSNVSGEQPKRLAHLAASFRLSNAEIDFFDAVIGSLPDVSDSFGHLKRAYDAQMRVPSLVHPVARAMDLGLEDIAAVDARLWNTLLALVQVRGHTWAERWDAVRVSLGLDPWVSDEDDTYSMHELTRALQTPASPTHMPGPSIWAQYDAPSATYSPWSSPRSVSSDDASGAKQMIGALRRLFLRMRAAEAERMADAKIVQAAWQTWWIRFTERTVAWRDYQAHAEAQWARRRTERAWTKWMQRTAHWERQAQYAECTHAKRTLWAAEAALRADGAARLRTLHGAWRQWCSAQQAARARRLRAAHVSRLRGDMFRAWRLRAAQAQHRRTGAALLEARTAVRLQRTCLARWLHHARARRATFQDVAQHADTQCTARALAHWRARCRTMRARATMADALRAAYDQDRVRHALHTWVRAHRLGVLQTAWRASRDGRRRAAAWEKWRDALAHAALSYEEYATLAARRRWMLRRCFAHWLGRTSVLPAVEHRRSALQAHAFRRWVEKLRARQREATARAFVQATVLCDALATWRAKRAYLAELRAVQGLQMRARRTSSDTHFRRRLAFVAPTSRFS</sequence>
<reference evidence="1" key="1">
    <citation type="submission" date="2023-03" db="EMBL/GenBank/DDBJ databases">
        <title>Mating type loci evolution in Malassezia.</title>
        <authorList>
            <person name="Coelho M.A."/>
        </authorList>
    </citation>
    <scope>NUCLEOTIDE SEQUENCE</scope>
    <source>
        <strain evidence="1">CBS 14135</strain>
    </source>
</reference>
<dbReference type="EMBL" id="CP119951">
    <property type="protein sequence ID" value="WFC94401.1"/>
    <property type="molecule type" value="Genomic_DNA"/>
</dbReference>
<keyword evidence="2" id="KW-1185">Reference proteome</keyword>
<dbReference type="Proteomes" id="UP001216638">
    <property type="component" value="Chromosome 1"/>
</dbReference>
<evidence type="ECO:0000313" key="2">
    <source>
        <dbReference type="Proteomes" id="UP001216638"/>
    </source>
</evidence>
<evidence type="ECO:0000313" key="1">
    <source>
        <dbReference type="EMBL" id="WFC94401.1"/>
    </source>
</evidence>
<accession>A0AAF0DRN0</accession>